<evidence type="ECO:0000313" key="11">
    <source>
        <dbReference type="EMBL" id="AIY89498.1"/>
    </source>
</evidence>
<dbReference type="CDD" id="cd04188">
    <property type="entry name" value="DPG_synthase"/>
    <property type="match status" value="1"/>
</dbReference>
<gene>
    <name evidence="11" type="ORF">GACE_0440</name>
</gene>
<organism evidence="11 12">
    <name type="scientific">Geoglobus acetivorans</name>
    <dbReference type="NCBI Taxonomy" id="565033"/>
    <lineage>
        <taxon>Archaea</taxon>
        <taxon>Methanobacteriati</taxon>
        <taxon>Methanobacteriota</taxon>
        <taxon>Archaeoglobi</taxon>
        <taxon>Archaeoglobales</taxon>
        <taxon>Archaeoglobaceae</taxon>
        <taxon>Geoglobus</taxon>
    </lineage>
</organism>
<feature type="domain" description="Glycosyltransferase 2-like" evidence="10">
    <location>
        <begin position="3"/>
        <end position="169"/>
    </location>
</feature>
<dbReference type="AlphaFoldDB" id="A0A0A7GCD0"/>
<dbReference type="STRING" id="565033.GACE_0440"/>
<name>A0A0A7GCD0_GEOAI</name>
<keyword evidence="5 11" id="KW-0808">Transferase</keyword>
<proteinExistence type="inferred from homology"/>
<dbReference type="RefSeq" id="WP_048090823.1">
    <property type="nucleotide sequence ID" value="NZ_CP009552.1"/>
</dbReference>
<dbReference type="GeneID" id="24797045"/>
<dbReference type="GO" id="GO:0005886">
    <property type="term" value="C:plasma membrane"/>
    <property type="evidence" value="ECO:0007669"/>
    <property type="project" value="UniProtKB-SubCell"/>
</dbReference>
<dbReference type="Gene3D" id="3.90.550.10">
    <property type="entry name" value="Spore Coat Polysaccharide Biosynthesis Protein SpsA, Chain A"/>
    <property type="match status" value="1"/>
</dbReference>
<sequence>MFTIIVPAHNEAKRLEESIETLVNFLKKNFDEFEIIIAEDGSTDGTDRIAQSLEEKYSFVRHLHSDDRLGKGRAIFEAAKISKFPVVLYMDADLSTDLTHIRDLLIAIDGGYDIAIGSRLVRGSEIKRPLKRELPSRLYNLLARKMLGSNIRDHQCGFKAFRKDVLLKLGEMARDNHWFWDTEILVLAQKKGYRIKEIPVRWKHNEGSSVSVMKTSLYLFSSLLRHSERAFLYFSIGVTFLIFATLVYFANPDKLVQSFRALNYVNILIAFLIYLASFLLRGVRYEHLMKNIGGSAGVGYAVMATAISQTLNILTPVRIGDLGRAYVYSRKGISYQTSFSGLAAERIYDVIAILIIAFFSIAFVGMAYFRMLFYAVIFLGIIIAGVIFLSKTRGYVAKVMGDAKGLIFSRMALFFIPLSLSIWMVDVFVCYIVLRSFSDVPLYLPAFAVAMGNVVKILPLTPGGIGTYEATLTLILSSWIARDKALVVAIADHAIKNIGTLVLGLLSSIKLGLSLREMRK</sequence>
<dbReference type="PANTHER" id="PTHR10859">
    <property type="entry name" value="GLYCOSYL TRANSFERASE"/>
    <property type="match status" value="1"/>
</dbReference>
<reference evidence="11 12" key="1">
    <citation type="journal article" date="2015" name="Appl. Environ. Microbiol.">
        <title>The Geoglobus acetivorans genome: Fe(III) reduction, acetate utilization, autotrophic growth, and degradation of aromatic compounds in a hyperthermophilic archaeon.</title>
        <authorList>
            <person name="Mardanov A.V."/>
            <person name="Slododkina G.B."/>
            <person name="Slobodkin A.I."/>
            <person name="Beletsky A.V."/>
            <person name="Gavrilov S.N."/>
            <person name="Kublanov I.V."/>
            <person name="Bonch-Osmolovskaya E.A."/>
            <person name="Skryabin K.G."/>
            <person name="Ravin N.V."/>
        </authorList>
    </citation>
    <scope>NUCLEOTIDE SEQUENCE [LARGE SCALE GENOMIC DNA]</scope>
    <source>
        <strain evidence="11 12">SBH6</strain>
    </source>
</reference>
<evidence type="ECO:0000259" key="10">
    <source>
        <dbReference type="Pfam" id="PF00535"/>
    </source>
</evidence>
<dbReference type="Pfam" id="PF00535">
    <property type="entry name" value="Glycos_transf_2"/>
    <property type="match status" value="1"/>
</dbReference>
<feature type="transmembrane region" description="Helical" evidence="9">
    <location>
        <begin position="230"/>
        <end position="249"/>
    </location>
</feature>
<dbReference type="Proteomes" id="UP000030624">
    <property type="component" value="Chromosome"/>
</dbReference>
<keyword evidence="6 9" id="KW-0812">Transmembrane</keyword>
<keyword evidence="3" id="KW-1003">Cell membrane</keyword>
<feature type="transmembrane region" description="Helical" evidence="9">
    <location>
        <begin position="371"/>
        <end position="390"/>
    </location>
</feature>
<feature type="transmembrane region" description="Helical" evidence="9">
    <location>
        <begin position="411"/>
        <end position="434"/>
    </location>
</feature>
<feature type="transmembrane region" description="Helical" evidence="9">
    <location>
        <begin position="347"/>
        <end position="365"/>
    </location>
</feature>
<evidence type="ECO:0000256" key="9">
    <source>
        <dbReference type="SAM" id="Phobius"/>
    </source>
</evidence>
<dbReference type="HOGENOM" id="CLU_474611_0_0_2"/>
<dbReference type="InterPro" id="IPR022791">
    <property type="entry name" value="L-PG_synthase/AglD"/>
</dbReference>
<accession>A0A0A7GCD0</accession>
<dbReference type="InterPro" id="IPR001173">
    <property type="entry name" value="Glyco_trans_2-like"/>
</dbReference>
<dbReference type="GO" id="GO:0006487">
    <property type="term" value="P:protein N-linked glycosylation"/>
    <property type="evidence" value="ECO:0007669"/>
    <property type="project" value="TreeGrafter"/>
</dbReference>
<dbReference type="InterPro" id="IPR029044">
    <property type="entry name" value="Nucleotide-diphossugar_trans"/>
</dbReference>
<dbReference type="PANTHER" id="PTHR10859:SF105">
    <property type="entry name" value="DOLICHYL-PHOSPHATE BETA-D-MANNOSYLTRANSFERASE"/>
    <property type="match status" value="1"/>
</dbReference>
<protein>
    <submittedName>
        <fullName evidence="11">Glycosyltransferase</fullName>
    </submittedName>
</protein>
<evidence type="ECO:0000256" key="6">
    <source>
        <dbReference type="ARBA" id="ARBA00022692"/>
    </source>
</evidence>
<comment type="similarity">
    <text evidence="2">Belongs to the glycosyltransferase 2 family.</text>
</comment>
<keyword evidence="4" id="KW-0328">Glycosyltransferase</keyword>
<dbReference type="Pfam" id="PF03706">
    <property type="entry name" value="LPG_synthase_TM"/>
    <property type="match status" value="1"/>
</dbReference>
<feature type="transmembrane region" description="Helical" evidence="9">
    <location>
        <begin position="261"/>
        <end position="280"/>
    </location>
</feature>
<evidence type="ECO:0000256" key="8">
    <source>
        <dbReference type="ARBA" id="ARBA00023136"/>
    </source>
</evidence>
<dbReference type="InterPro" id="IPR035518">
    <property type="entry name" value="DPG_synthase"/>
</dbReference>
<dbReference type="EMBL" id="CP009552">
    <property type="protein sequence ID" value="AIY89498.1"/>
    <property type="molecule type" value="Genomic_DNA"/>
</dbReference>
<keyword evidence="7 9" id="KW-1133">Transmembrane helix</keyword>
<evidence type="ECO:0000256" key="7">
    <source>
        <dbReference type="ARBA" id="ARBA00022989"/>
    </source>
</evidence>
<evidence type="ECO:0000256" key="3">
    <source>
        <dbReference type="ARBA" id="ARBA00022475"/>
    </source>
</evidence>
<dbReference type="KEGG" id="gac:GACE_0440"/>
<evidence type="ECO:0000256" key="5">
    <source>
        <dbReference type="ARBA" id="ARBA00022679"/>
    </source>
</evidence>
<keyword evidence="8 9" id="KW-0472">Membrane</keyword>
<evidence type="ECO:0000256" key="1">
    <source>
        <dbReference type="ARBA" id="ARBA00004651"/>
    </source>
</evidence>
<evidence type="ECO:0000313" key="12">
    <source>
        <dbReference type="Proteomes" id="UP000030624"/>
    </source>
</evidence>
<dbReference type="NCBIfam" id="TIGR00374">
    <property type="entry name" value="flippase-like domain"/>
    <property type="match status" value="1"/>
</dbReference>
<dbReference type="SUPFAM" id="SSF53448">
    <property type="entry name" value="Nucleotide-diphospho-sugar transferases"/>
    <property type="match status" value="1"/>
</dbReference>
<evidence type="ECO:0000256" key="2">
    <source>
        <dbReference type="ARBA" id="ARBA00006739"/>
    </source>
</evidence>
<evidence type="ECO:0000256" key="4">
    <source>
        <dbReference type="ARBA" id="ARBA00022676"/>
    </source>
</evidence>
<comment type="subcellular location">
    <subcellularLocation>
        <location evidence="1">Cell membrane</location>
        <topology evidence="1">Multi-pass membrane protein</topology>
    </subcellularLocation>
</comment>
<feature type="transmembrane region" description="Helical" evidence="9">
    <location>
        <begin position="440"/>
        <end position="458"/>
    </location>
</feature>
<dbReference type="eggNOG" id="arCOG00897">
    <property type="taxonomic scope" value="Archaea"/>
</dbReference>
<dbReference type="GO" id="GO:0016757">
    <property type="term" value="F:glycosyltransferase activity"/>
    <property type="evidence" value="ECO:0007669"/>
    <property type="project" value="UniProtKB-KW"/>
</dbReference>